<gene>
    <name evidence="1" type="ORF">GV832_19935</name>
</gene>
<dbReference type="InterPro" id="IPR024787">
    <property type="entry name" value="EcsC"/>
</dbReference>
<proteinExistence type="predicted"/>
<dbReference type="PANTHER" id="PTHR41260">
    <property type="entry name" value="PROTEIN ECSC"/>
    <property type="match status" value="1"/>
</dbReference>
<reference evidence="1" key="1">
    <citation type="submission" date="2020-01" db="EMBL/GenBank/DDBJ databases">
        <authorList>
            <person name="Chen W.-M."/>
        </authorList>
    </citation>
    <scope>NUCLEOTIDE SEQUENCE</scope>
    <source>
        <strain evidence="1">CYK-10</strain>
    </source>
</reference>
<evidence type="ECO:0000313" key="1">
    <source>
        <dbReference type="EMBL" id="NBZ89861.1"/>
    </source>
</evidence>
<dbReference type="PANTHER" id="PTHR41260:SF1">
    <property type="entry name" value="PROTEIN ECSC"/>
    <property type="match status" value="1"/>
</dbReference>
<keyword evidence="2" id="KW-1185">Reference proteome</keyword>
<dbReference type="EMBL" id="JAABNR010000037">
    <property type="protein sequence ID" value="NBZ89861.1"/>
    <property type="molecule type" value="Genomic_DNA"/>
</dbReference>
<dbReference type="AlphaFoldDB" id="A0AAE4YEG1"/>
<accession>A0AAE4YEG1</accession>
<evidence type="ECO:0000313" key="2">
    <source>
        <dbReference type="Proteomes" id="UP001193501"/>
    </source>
</evidence>
<sequence length="245" mass="25513">MTLKAPPLPVPHRDLDLRLAALAHAQAQLRASWTGRLQGMVSGDGGWSKLPEGVRREVEARIVAALEKGFAADPHPTRGRTGGAVMVSGALGGAFGIPGALAEMPVSLVLFLQAIREEARAAGLDPAREGVRRAAIDILLRGQVVGAEEALEASFLNARLGLSGPMVTGWVARLVPKLAPVLGQRLAAGAVPVVGALGGALANRAWESHYRGLAQVRFGLMALAEVHGVGAVVEGWKRAERLPAV</sequence>
<comment type="caution">
    <text evidence="1">The sequence shown here is derived from an EMBL/GenBank/DDBJ whole genome shotgun (WGS) entry which is preliminary data.</text>
</comment>
<name>A0AAE4YEG1_9RHOB</name>
<protein>
    <submittedName>
        <fullName evidence="1">EcsC family protein</fullName>
    </submittedName>
</protein>
<dbReference type="Pfam" id="PF12787">
    <property type="entry name" value="EcsC"/>
    <property type="match status" value="1"/>
</dbReference>
<dbReference type="Proteomes" id="UP001193501">
    <property type="component" value="Unassembled WGS sequence"/>
</dbReference>
<dbReference type="RefSeq" id="WP_168776651.1">
    <property type="nucleotide sequence ID" value="NZ_JAABNR010000037.1"/>
</dbReference>
<organism evidence="1 2">
    <name type="scientific">Stagnihabitans tardus</name>
    <dbReference type="NCBI Taxonomy" id="2699202"/>
    <lineage>
        <taxon>Bacteria</taxon>
        <taxon>Pseudomonadati</taxon>
        <taxon>Pseudomonadota</taxon>
        <taxon>Alphaproteobacteria</taxon>
        <taxon>Rhodobacterales</taxon>
        <taxon>Paracoccaceae</taxon>
        <taxon>Stagnihabitans</taxon>
    </lineage>
</organism>